<organism evidence="2 3">
    <name type="scientific">Haloarcula salina</name>
    <dbReference type="NCBI Taxonomy" id="1429914"/>
    <lineage>
        <taxon>Archaea</taxon>
        <taxon>Methanobacteriati</taxon>
        <taxon>Methanobacteriota</taxon>
        <taxon>Stenosarchaea group</taxon>
        <taxon>Halobacteria</taxon>
        <taxon>Halobacteriales</taxon>
        <taxon>Haloarculaceae</taxon>
        <taxon>Haloarcula</taxon>
    </lineage>
</organism>
<gene>
    <name evidence="2" type="ORF">KTS37_10475</name>
</gene>
<keyword evidence="2" id="KW-0449">Lipoprotein</keyword>
<dbReference type="RefSeq" id="WP_162413605.1">
    <property type="nucleotide sequence ID" value="NZ_JAHQXE010000003.1"/>
</dbReference>
<name>A0AA41G8Q5_9EURY</name>
<dbReference type="AlphaFoldDB" id="A0AA41G8Q5"/>
<dbReference type="EMBL" id="JAHQXE010000003">
    <property type="protein sequence ID" value="MBV0902212.1"/>
    <property type="molecule type" value="Genomic_DNA"/>
</dbReference>
<dbReference type="PANTHER" id="PTHR37507:SF2">
    <property type="entry name" value="SPORULATION PROTEIN YDCC"/>
    <property type="match status" value="1"/>
</dbReference>
<comment type="caution">
    <text evidence="2">The sequence shown here is derived from an EMBL/GenBank/DDBJ whole genome shotgun (WGS) entry which is preliminary data.</text>
</comment>
<dbReference type="Proteomes" id="UP001166304">
    <property type="component" value="Unassembled WGS sequence"/>
</dbReference>
<accession>A0AA41G8Q5</accession>
<dbReference type="InterPro" id="IPR029046">
    <property type="entry name" value="LolA/LolB/LppX"/>
</dbReference>
<sequence length="395" mass="42724">MASRHLTTERLVLTLATVVAVSVLAAATWSVAVPSATATPRPTVDADVATQYDAIDGVEATRTTTITRNGSVSSRTVYDATLRPGTGKQRLEVVSSTATRYDLRVSNGSTLWLYDRDRGNATRISLSGGSHDQGARLERLLERLNMTDTDGRPRTVEPLPVVPHGGRQPAAAAVASGTEMGVSYRGTETVDGRETYVVHVAPENGSAAYEQTLWLDAERFFPLKQRTVWMADGRRTVVTTTYENVSYDTGVGDDAFVPDFPANTTVNAPETPETRTYRTVDALEADTDVRVPDVDLPPSFELAYATQTRGRIHGVGLSYVNRTSRITVAKYNFTYRAPKGDEQVTIDGRTASLSRGLTSSLSWNCGEYRYTIRGQGVSADRLVAIGRSVGCSASG</sequence>
<protein>
    <submittedName>
        <fullName evidence="2">Outer membrane lipoprotein carrier protein LolA</fullName>
    </submittedName>
</protein>
<evidence type="ECO:0000313" key="3">
    <source>
        <dbReference type="Proteomes" id="UP001166304"/>
    </source>
</evidence>
<keyword evidence="3" id="KW-1185">Reference proteome</keyword>
<dbReference type="InterPro" id="IPR052944">
    <property type="entry name" value="Sporulation_related"/>
</dbReference>
<feature type="region of interest" description="Disordered" evidence="1">
    <location>
        <begin position="148"/>
        <end position="167"/>
    </location>
</feature>
<dbReference type="SUPFAM" id="SSF89392">
    <property type="entry name" value="Prokaryotic lipoproteins and lipoprotein localization factors"/>
    <property type="match status" value="1"/>
</dbReference>
<dbReference type="Gene3D" id="2.50.20.10">
    <property type="entry name" value="Lipoprotein localisation LolA/LolB/LppX"/>
    <property type="match status" value="1"/>
</dbReference>
<reference evidence="2" key="1">
    <citation type="submission" date="2021-06" db="EMBL/GenBank/DDBJ databases">
        <title>New haloarchaea isolates fom saline soil.</title>
        <authorList>
            <person name="Duran-Viseras A."/>
            <person name="Sanchez-Porro C.S."/>
            <person name="Ventosa A."/>
        </authorList>
    </citation>
    <scope>NUCLEOTIDE SEQUENCE</scope>
    <source>
        <strain evidence="2">JCM 18369</strain>
    </source>
</reference>
<evidence type="ECO:0000256" key="1">
    <source>
        <dbReference type="SAM" id="MobiDB-lite"/>
    </source>
</evidence>
<evidence type="ECO:0000313" key="2">
    <source>
        <dbReference type="EMBL" id="MBV0902212.1"/>
    </source>
</evidence>
<proteinExistence type="predicted"/>
<dbReference type="PANTHER" id="PTHR37507">
    <property type="entry name" value="SPORULATION PROTEIN YDCC"/>
    <property type="match status" value="1"/>
</dbReference>